<comment type="subcellular location">
    <subcellularLocation>
        <location evidence="1">Membrane</location>
        <topology evidence="1">Multi-pass membrane protein</topology>
    </subcellularLocation>
</comment>
<evidence type="ECO:0000256" key="7">
    <source>
        <dbReference type="ARBA" id="ARBA00023065"/>
    </source>
</evidence>
<evidence type="ECO:0000256" key="13">
    <source>
        <dbReference type="SAM" id="MobiDB-lite"/>
    </source>
</evidence>
<dbReference type="GO" id="GO:0007165">
    <property type="term" value="P:signal transduction"/>
    <property type="evidence" value="ECO:0007669"/>
    <property type="project" value="UniProtKB-ARBA"/>
</dbReference>
<dbReference type="SUPFAM" id="SSF53850">
    <property type="entry name" value="Periplasmic binding protein-like II"/>
    <property type="match status" value="1"/>
</dbReference>
<evidence type="ECO:0000259" key="15">
    <source>
        <dbReference type="SMART" id="SM00079"/>
    </source>
</evidence>
<evidence type="ECO:0000256" key="2">
    <source>
        <dbReference type="ARBA" id="ARBA00008685"/>
    </source>
</evidence>
<dbReference type="FunFam" id="1.10.287.70:FF:000037">
    <property type="entry name" value="Glutamate receptor"/>
    <property type="match status" value="1"/>
</dbReference>
<evidence type="ECO:0000256" key="6">
    <source>
        <dbReference type="ARBA" id="ARBA00022989"/>
    </source>
</evidence>
<dbReference type="InterPro" id="IPR015683">
    <property type="entry name" value="Ionotropic_Glu_rcpt"/>
</dbReference>
<feature type="compositionally biased region" description="Basic and acidic residues" evidence="13">
    <location>
        <begin position="1000"/>
        <end position="1011"/>
    </location>
</feature>
<sequence length="1022" mass="113792">MRLIVDRIGLTARIKFTRDRNLVNPAFDLLNVIGTGYRTIGYWHLRSGVANRYKSEEVVSVKSNGRISGFCVDVFIAALNLLPYAVPFELLAFGSGHDNPSNSELVRLIRTGESPEIEKMKWFLLMLIICNAVPLQGLTKIVSARPQVVNIGSVFTFNSLIGKVIKVAMDAAVEDVNASPSILNTTTLRIIMHDTKYNGFMSIMEPLQFMESETVAIIGPQRSTTARVVAHVATELKIPILSFSATDPTMSPLQFPFFIRTSQNDLFQMAAIADIVQFYGWREVVAIYGDDDYGRNGVAALGDRLSEKRCRISYKAALPPAPTRENITDLLIKVALSESRIIVVHASFIWGLELFNVARNLGMMSTGYVWIATNWLSTIIDTDSPLPLDTINNIQGVITLRLHTPNSIMKQNFVQRWHNLTHVGLSTYALYAYDTVWLLAQAIDDFFKKGGNVSFSKNPIISELGGGNLHLDALKVFDGGKIFLESILQVDRIGLTGRMKFTSDRNLVNPAFDVLNVIGTGYTTIGYWFNHSGLSVMPADEMENTSFSGQKLHSVVWPGHSIKIPRGWVFSNNGRHLRIGVPNRYRFEEVVSVKSNGMITGFCVDVFIAAINLLPYAVPFELVAFGNGHDNPSNSELVRLITTGVYDAGVGDITIITERTKMADFTQPYVESGLVVVAPVRKLGSSAMAFLRPFTPQMWLIAAASFLIVGAVIWCLEHKHNDEFRGPPRRQVITTFWFSFSTLFFSHRETTTSNLGRIVLIIWLFVVLIINSSYTASLTSILTVHQLSSPIKGIETLQTNHDPIGYPQGSFVRDYLVHELNIHVSRLVPLRSPEEYDKALRDGPGKGGVAAVVDERAYIELFLSNRCEFGIVGQEFTKNGWGFAFPRNSPLAVDVSAAILQLSENGDMQRIRDKWLLRKACSLQGAEIEVDRLELKSFWGLFVVCGVACVLALAVYTVLMIRQFGQQCPEEAEGSIRRRSSPSARIHSFLSFVKEKEEDAKARSSRERQLEDISANGSSRCN</sequence>
<dbReference type="Gene3D" id="1.10.287.70">
    <property type="match status" value="1"/>
</dbReference>
<dbReference type="CDD" id="cd19990">
    <property type="entry name" value="PBP1_GABAb_receptor_plant"/>
    <property type="match status" value="1"/>
</dbReference>
<dbReference type="AlphaFoldDB" id="A0A654FHR0"/>
<feature type="transmembrane region" description="Helical" evidence="14">
    <location>
        <begin position="758"/>
        <end position="782"/>
    </location>
</feature>
<keyword evidence="6 14" id="KW-1133">Transmembrane helix</keyword>
<keyword evidence="9" id="KW-0675">Receptor</keyword>
<evidence type="ECO:0000256" key="8">
    <source>
        <dbReference type="ARBA" id="ARBA00023136"/>
    </source>
</evidence>
<dbReference type="Gene3D" id="3.40.190.10">
    <property type="entry name" value="Periplasmic binding protein-like II"/>
    <property type="match status" value="3"/>
</dbReference>
<feature type="region of interest" description="Disordered" evidence="13">
    <location>
        <begin position="1000"/>
        <end position="1022"/>
    </location>
</feature>
<keyword evidence="3" id="KW-0813">Transport</keyword>
<dbReference type="InterPro" id="IPR001320">
    <property type="entry name" value="Iontro_rcpt_C"/>
</dbReference>
<dbReference type="InterPro" id="IPR028082">
    <property type="entry name" value="Peripla_BP_I"/>
</dbReference>
<dbReference type="InterPro" id="IPR044440">
    <property type="entry name" value="GABAb_receptor_plant_PBP1"/>
</dbReference>
<dbReference type="GO" id="GO:0009611">
    <property type="term" value="P:response to wounding"/>
    <property type="evidence" value="ECO:0007669"/>
    <property type="project" value="UniProtKB-ARBA"/>
</dbReference>
<dbReference type="GO" id="GO:0016020">
    <property type="term" value="C:membrane"/>
    <property type="evidence" value="ECO:0007669"/>
    <property type="project" value="UniProtKB-SubCell"/>
</dbReference>
<dbReference type="GO" id="GO:1901701">
    <property type="term" value="P:cellular response to oxygen-containing compound"/>
    <property type="evidence" value="ECO:0007669"/>
    <property type="project" value="UniProtKB-ARBA"/>
</dbReference>
<evidence type="ECO:0000256" key="11">
    <source>
        <dbReference type="ARBA" id="ARBA00023286"/>
    </source>
</evidence>
<dbReference type="FunFam" id="3.40.50.2300:FF:000081">
    <property type="entry name" value="Glutamate receptor"/>
    <property type="match status" value="1"/>
</dbReference>
<dbReference type="GO" id="GO:0015276">
    <property type="term" value="F:ligand-gated monoatomic ion channel activity"/>
    <property type="evidence" value="ECO:0007669"/>
    <property type="project" value="InterPro"/>
</dbReference>
<keyword evidence="10" id="KW-0325">Glycoprotein</keyword>
<dbReference type="InterPro" id="IPR001828">
    <property type="entry name" value="ANF_lig-bd_rcpt"/>
</dbReference>
<dbReference type="ExpressionAtlas" id="A0A654FHR0">
    <property type="expression patterns" value="baseline and differential"/>
</dbReference>
<dbReference type="Pfam" id="PF10613">
    <property type="entry name" value="Lig_chan-Glu_bd"/>
    <property type="match status" value="1"/>
</dbReference>
<feature type="domain" description="Ionotropic glutamate receptor C-terminal" evidence="15">
    <location>
        <begin position="578"/>
        <end position="918"/>
    </location>
</feature>
<accession>A0A654FHR0</accession>
<dbReference type="PANTHER" id="PTHR18966">
    <property type="entry name" value="IONOTROPIC GLUTAMATE RECEPTOR"/>
    <property type="match status" value="1"/>
</dbReference>
<keyword evidence="12" id="KW-0407">Ion channel</keyword>
<evidence type="ECO:0000256" key="1">
    <source>
        <dbReference type="ARBA" id="ARBA00004141"/>
    </source>
</evidence>
<keyword evidence="8 14" id="KW-0472">Membrane</keyword>
<evidence type="ECO:0000256" key="5">
    <source>
        <dbReference type="ARBA" id="ARBA00022729"/>
    </source>
</evidence>
<evidence type="ECO:0000256" key="12">
    <source>
        <dbReference type="ARBA" id="ARBA00023303"/>
    </source>
</evidence>
<dbReference type="CDD" id="cd13686">
    <property type="entry name" value="GluR_Plant"/>
    <property type="match status" value="1"/>
</dbReference>
<dbReference type="InterPro" id="IPR019594">
    <property type="entry name" value="Glu/Gly-bd"/>
</dbReference>
<keyword evidence="11" id="KW-1071">Ligand-gated ion channel</keyword>
<evidence type="ECO:0000256" key="14">
    <source>
        <dbReference type="SAM" id="Phobius"/>
    </source>
</evidence>
<dbReference type="PRINTS" id="PR01176">
    <property type="entry name" value="GABABRECEPTR"/>
</dbReference>
<comment type="similarity">
    <text evidence="2">Belongs to the glutamate-gated ion channel (TC 1.A.10.1) family.</text>
</comment>
<dbReference type="Proteomes" id="UP000426265">
    <property type="component" value="Unassembled WGS sequence"/>
</dbReference>
<dbReference type="EMBL" id="CACRSJ010000106">
    <property type="protein sequence ID" value="VYS60072.1"/>
    <property type="molecule type" value="Genomic_DNA"/>
</dbReference>
<feature type="transmembrane region" description="Helical" evidence="14">
    <location>
        <begin position="698"/>
        <end position="716"/>
    </location>
</feature>
<evidence type="ECO:0000256" key="3">
    <source>
        <dbReference type="ARBA" id="ARBA00022448"/>
    </source>
</evidence>
<dbReference type="Pfam" id="PF00060">
    <property type="entry name" value="Lig_chan"/>
    <property type="match status" value="1"/>
</dbReference>
<dbReference type="Gene3D" id="3.40.50.2300">
    <property type="match status" value="2"/>
</dbReference>
<dbReference type="Pfam" id="PF01094">
    <property type="entry name" value="ANF_receptor"/>
    <property type="match status" value="1"/>
</dbReference>
<name>A0A654FHR0_ARATH</name>
<dbReference type="FunFam" id="3.40.190.10:FF:000054">
    <property type="entry name" value="Glutamate receptor"/>
    <property type="match status" value="1"/>
</dbReference>
<evidence type="ECO:0000256" key="9">
    <source>
        <dbReference type="ARBA" id="ARBA00023170"/>
    </source>
</evidence>
<evidence type="ECO:0000313" key="16">
    <source>
        <dbReference type="EMBL" id="VYS60072.1"/>
    </source>
</evidence>
<gene>
    <name evidence="16" type="ORF">AN1_LOCUS15508</name>
</gene>
<reference evidence="16 17" key="1">
    <citation type="submission" date="2019-11" db="EMBL/GenBank/DDBJ databases">
        <authorList>
            <person name="Jiao W.-B."/>
            <person name="Schneeberger K."/>
        </authorList>
    </citation>
    <scope>NUCLEOTIDE SEQUENCE [LARGE SCALE GENOMIC DNA]</scope>
    <source>
        <strain evidence="17">cv. An-1</strain>
    </source>
</reference>
<dbReference type="FunFam" id="3.40.190.10:FF:000175">
    <property type="entry name" value="Glutamate receptor"/>
    <property type="match status" value="1"/>
</dbReference>
<feature type="transmembrane region" description="Helical" evidence="14">
    <location>
        <begin position="938"/>
        <end position="959"/>
    </location>
</feature>
<dbReference type="SUPFAM" id="SSF53822">
    <property type="entry name" value="Periplasmic binding protein-like I"/>
    <property type="match status" value="1"/>
</dbReference>
<dbReference type="SMART" id="SM00079">
    <property type="entry name" value="PBPe"/>
    <property type="match status" value="1"/>
</dbReference>
<evidence type="ECO:0000256" key="4">
    <source>
        <dbReference type="ARBA" id="ARBA00022692"/>
    </source>
</evidence>
<keyword evidence="5" id="KW-0732">Signal</keyword>
<proteinExistence type="inferred from homology"/>
<keyword evidence="7" id="KW-0406">Ion transport</keyword>
<organism evidence="16 17">
    <name type="scientific">Arabidopsis thaliana</name>
    <name type="common">Mouse-ear cress</name>
    <dbReference type="NCBI Taxonomy" id="3702"/>
    <lineage>
        <taxon>Eukaryota</taxon>
        <taxon>Viridiplantae</taxon>
        <taxon>Streptophyta</taxon>
        <taxon>Embryophyta</taxon>
        <taxon>Tracheophyta</taxon>
        <taxon>Spermatophyta</taxon>
        <taxon>Magnoliopsida</taxon>
        <taxon>eudicotyledons</taxon>
        <taxon>Gunneridae</taxon>
        <taxon>Pentapetalae</taxon>
        <taxon>rosids</taxon>
        <taxon>malvids</taxon>
        <taxon>Brassicales</taxon>
        <taxon>Brassicaceae</taxon>
        <taxon>Camelineae</taxon>
        <taxon>Arabidopsis</taxon>
    </lineage>
</organism>
<evidence type="ECO:0000256" key="10">
    <source>
        <dbReference type="ARBA" id="ARBA00023180"/>
    </source>
</evidence>
<keyword evidence="4 14" id="KW-0812">Transmembrane</keyword>
<protein>
    <recommendedName>
        <fullName evidence="15">Ionotropic glutamate receptor C-terminal domain-containing protein</fullName>
    </recommendedName>
</protein>
<evidence type="ECO:0000313" key="17">
    <source>
        <dbReference type="Proteomes" id="UP000426265"/>
    </source>
</evidence>